<dbReference type="GO" id="GO:0016020">
    <property type="term" value="C:membrane"/>
    <property type="evidence" value="ECO:0007669"/>
    <property type="project" value="UniProtKB-SubCell"/>
</dbReference>
<keyword evidence="4 6" id="KW-1133">Transmembrane helix</keyword>
<evidence type="ECO:0000256" key="2">
    <source>
        <dbReference type="ARBA" id="ARBA00009773"/>
    </source>
</evidence>
<dbReference type="InterPro" id="IPR002549">
    <property type="entry name" value="AI-2E-like"/>
</dbReference>
<feature type="transmembrane region" description="Helical" evidence="6">
    <location>
        <begin position="41"/>
        <end position="61"/>
    </location>
</feature>
<sequence>MTGGKSNNPLQVENPLLNLTLGIILSIVTIWILIIGKTIIIPFMVALFLTFILDPVVTFLTRYKVPLGLSVFLTLVIFFIILYLLGMLIYANVQLFVKQFPQYQDRIFDTLKSFNHQLEVWIGR</sequence>
<accession>A0A7V5UEI0</accession>
<dbReference type="AlphaFoldDB" id="A0A7V5UEI0"/>
<comment type="caution">
    <text evidence="7">The sequence shown here is derived from an EMBL/GenBank/DDBJ whole genome shotgun (WGS) entry which is preliminary data.</text>
</comment>
<keyword evidence="5 6" id="KW-0472">Membrane</keyword>
<proteinExistence type="inferred from homology"/>
<keyword evidence="3 6" id="KW-0812">Transmembrane</keyword>
<evidence type="ECO:0000256" key="4">
    <source>
        <dbReference type="ARBA" id="ARBA00022989"/>
    </source>
</evidence>
<comment type="similarity">
    <text evidence="2">Belongs to the autoinducer-2 exporter (AI-2E) (TC 2.A.86) family.</text>
</comment>
<dbReference type="Proteomes" id="UP000886124">
    <property type="component" value="Unassembled WGS sequence"/>
</dbReference>
<evidence type="ECO:0000256" key="3">
    <source>
        <dbReference type="ARBA" id="ARBA00022692"/>
    </source>
</evidence>
<dbReference type="EMBL" id="DROD01000238">
    <property type="protein sequence ID" value="HHJ52244.1"/>
    <property type="molecule type" value="Genomic_DNA"/>
</dbReference>
<evidence type="ECO:0000256" key="6">
    <source>
        <dbReference type="SAM" id="Phobius"/>
    </source>
</evidence>
<protein>
    <submittedName>
        <fullName evidence="7">AI-2E family transporter</fullName>
    </submittedName>
</protein>
<comment type="subcellular location">
    <subcellularLocation>
        <location evidence="1">Membrane</location>
        <topology evidence="1">Multi-pass membrane protein</topology>
    </subcellularLocation>
</comment>
<organism evidence="7">
    <name type="scientific">Caldithrix abyssi</name>
    <dbReference type="NCBI Taxonomy" id="187145"/>
    <lineage>
        <taxon>Bacteria</taxon>
        <taxon>Pseudomonadati</taxon>
        <taxon>Calditrichota</taxon>
        <taxon>Calditrichia</taxon>
        <taxon>Calditrichales</taxon>
        <taxon>Calditrichaceae</taxon>
        <taxon>Caldithrix</taxon>
    </lineage>
</organism>
<feature type="non-terminal residue" evidence="7">
    <location>
        <position position="124"/>
    </location>
</feature>
<evidence type="ECO:0000313" key="7">
    <source>
        <dbReference type="EMBL" id="HHJ52244.1"/>
    </source>
</evidence>
<evidence type="ECO:0000256" key="1">
    <source>
        <dbReference type="ARBA" id="ARBA00004141"/>
    </source>
</evidence>
<reference evidence="7" key="1">
    <citation type="journal article" date="2020" name="mSystems">
        <title>Genome- and Community-Level Interaction Insights into Carbon Utilization and Element Cycling Functions of Hydrothermarchaeota in Hydrothermal Sediment.</title>
        <authorList>
            <person name="Zhou Z."/>
            <person name="Liu Y."/>
            <person name="Xu W."/>
            <person name="Pan J."/>
            <person name="Luo Z.H."/>
            <person name="Li M."/>
        </authorList>
    </citation>
    <scope>NUCLEOTIDE SEQUENCE [LARGE SCALE GENOMIC DNA]</scope>
    <source>
        <strain evidence="7">HyVt-527</strain>
    </source>
</reference>
<feature type="transmembrane region" description="Helical" evidence="6">
    <location>
        <begin position="67"/>
        <end position="91"/>
    </location>
</feature>
<gene>
    <name evidence="7" type="ORF">ENJ89_03535</name>
</gene>
<evidence type="ECO:0000256" key="5">
    <source>
        <dbReference type="ARBA" id="ARBA00023136"/>
    </source>
</evidence>
<dbReference type="Pfam" id="PF01594">
    <property type="entry name" value="AI-2E_transport"/>
    <property type="match status" value="1"/>
</dbReference>
<feature type="transmembrane region" description="Helical" evidence="6">
    <location>
        <begin position="16"/>
        <end position="34"/>
    </location>
</feature>
<name>A0A7V5UEI0_CALAY</name>